<dbReference type="RefSeq" id="WP_277732487.1">
    <property type="nucleotide sequence ID" value="NZ_CP120733.1"/>
</dbReference>
<evidence type="ECO:0000313" key="1">
    <source>
        <dbReference type="EMBL" id="WFD10520.1"/>
    </source>
</evidence>
<dbReference type="InterPro" id="IPR046105">
    <property type="entry name" value="DUF6042"/>
</dbReference>
<organism evidence="1 2">
    <name type="scientific">Tepidibacter hydrothermalis</name>
    <dbReference type="NCBI Taxonomy" id="3036126"/>
    <lineage>
        <taxon>Bacteria</taxon>
        <taxon>Bacillati</taxon>
        <taxon>Bacillota</taxon>
        <taxon>Clostridia</taxon>
        <taxon>Peptostreptococcales</taxon>
        <taxon>Peptostreptococcaceae</taxon>
        <taxon>Tepidibacter</taxon>
    </lineage>
</organism>
<gene>
    <name evidence="1" type="ORF">P4S50_00170</name>
</gene>
<sequence length="224" mass="26160">MDNRVKINVPEELQEYMWFRYMPLSTYKTYLVVGATNSQQLKGLEATQNILNTNLEGGQEEHPQVIEDKKNILNKLGFEYPKTRQDDLDLLLKYKLVDLKKDEDGIMYYEYTKPVPKPEDVLNLDDGEKQILQNIKFEVKHQEDLNQILTLLINSNGNILTTLDHIHTMTKVNHADIKTVLEYLVNEGSIKVKTDKDVKDLRKSDKVYVSIIKEVFEKKRFVIS</sequence>
<accession>A0ABY8EC58</accession>
<dbReference type="Pfam" id="PF19508">
    <property type="entry name" value="DUF6042"/>
    <property type="match status" value="1"/>
</dbReference>
<proteinExistence type="predicted"/>
<evidence type="ECO:0000313" key="2">
    <source>
        <dbReference type="Proteomes" id="UP001222800"/>
    </source>
</evidence>
<dbReference type="EMBL" id="CP120733">
    <property type="protein sequence ID" value="WFD10520.1"/>
    <property type="molecule type" value="Genomic_DNA"/>
</dbReference>
<dbReference type="Proteomes" id="UP001222800">
    <property type="component" value="Chromosome"/>
</dbReference>
<name>A0ABY8EC58_9FIRM</name>
<reference evidence="1 2" key="1">
    <citation type="submission" date="2023-03" db="EMBL/GenBank/DDBJ databases">
        <title>Complete genome sequence of Tepidibacter sp. SWIR-1, isolated from a deep-sea hydrothermal vent.</title>
        <authorList>
            <person name="Li X."/>
        </authorList>
    </citation>
    <scope>NUCLEOTIDE SEQUENCE [LARGE SCALE GENOMIC DNA]</scope>
    <source>
        <strain evidence="1 2">SWIR-1</strain>
    </source>
</reference>
<protein>
    <submittedName>
        <fullName evidence="1">DUF6042 family protein</fullName>
    </submittedName>
</protein>
<keyword evidence="2" id="KW-1185">Reference proteome</keyword>